<name>A0ABN2M079_9MICO</name>
<evidence type="ECO:0008006" key="4">
    <source>
        <dbReference type="Google" id="ProtNLM"/>
    </source>
</evidence>
<feature type="transmembrane region" description="Helical" evidence="1">
    <location>
        <begin position="83"/>
        <end position="107"/>
    </location>
</feature>
<sequence>MRRILDVRIVRWELKLLYVAAAFGIGYPVRALLFAAGAAPFVPGLVDALVTIGAFVLGARLFRGNGEAIAPPRPWWRMTAWPTLSKNLGILFAFVAVSFVLIAVRVVQSDVQVYSLVDSGIGALQFAVLAFLYLNSAVRLTRRGIVKPERLRPPPRLRF</sequence>
<evidence type="ECO:0000313" key="3">
    <source>
        <dbReference type="Proteomes" id="UP001500002"/>
    </source>
</evidence>
<gene>
    <name evidence="2" type="ORF">GCM10009749_10810</name>
</gene>
<keyword evidence="3" id="KW-1185">Reference proteome</keyword>
<keyword evidence="1" id="KW-1133">Transmembrane helix</keyword>
<dbReference type="RefSeq" id="WP_344294225.1">
    <property type="nucleotide sequence ID" value="NZ_BAAANJ010000004.1"/>
</dbReference>
<feature type="transmembrane region" description="Helical" evidence="1">
    <location>
        <begin position="41"/>
        <end position="62"/>
    </location>
</feature>
<dbReference type="EMBL" id="BAAANJ010000004">
    <property type="protein sequence ID" value="GAA1804548.1"/>
    <property type="molecule type" value="Genomic_DNA"/>
</dbReference>
<evidence type="ECO:0000256" key="1">
    <source>
        <dbReference type="SAM" id="Phobius"/>
    </source>
</evidence>
<keyword evidence="1" id="KW-0812">Transmembrane</keyword>
<accession>A0ABN2M079</accession>
<reference evidence="2 3" key="1">
    <citation type="journal article" date="2019" name="Int. J. Syst. Evol. Microbiol.">
        <title>The Global Catalogue of Microorganisms (GCM) 10K type strain sequencing project: providing services to taxonomists for standard genome sequencing and annotation.</title>
        <authorList>
            <consortium name="The Broad Institute Genomics Platform"/>
            <consortium name="The Broad Institute Genome Sequencing Center for Infectious Disease"/>
            <person name="Wu L."/>
            <person name="Ma J."/>
        </authorList>
    </citation>
    <scope>NUCLEOTIDE SEQUENCE [LARGE SCALE GENOMIC DNA]</scope>
    <source>
        <strain evidence="2 3">JCM 14322</strain>
    </source>
</reference>
<organism evidence="2 3">
    <name type="scientific">Agromyces neolithicus</name>
    <dbReference type="NCBI Taxonomy" id="269420"/>
    <lineage>
        <taxon>Bacteria</taxon>
        <taxon>Bacillati</taxon>
        <taxon>Actinomycetota</taxon>
        <taxon>Actinomycetes</taxon>
        <taxon>Micrococcales</taxon>
        <taxon>Microbacteriaceae</taxon>
        <taxon>Agromyces</taxon>
    </lineage>
</organism>
<evidence type="ECO:0000313" key="2">
    <source>
        <dbReference type="EMBL" id="GAA1804548.1"/>
    </source>
</evidence>
<protein>
    <recommendedName>
        <fullName evidence="4">GtrA family protein</fullName>
    </recommendedName>
</protein>
<feature type="transmembrane region" description="Helical" evidence="1">
    <location>
        <begin position="12"/>
        <end position="29"/>
    </location>
</feature>
<keyword evidence="1" id="KW-0472">Membrane</keyword>
<proteinExistence type="predicted"/>
<feature type="transmembrane region" description="Helical" evidence="1">
    <location>
        <begin position="113"/>
        <end position="134"/>
    </location>
</feature>
<dbReference type="Proteomes" id="UP001500002">
    <property type="component" value="Unassembled WGS sequence"/>
</dbReference>
<comment type="caution">
    <text evidence="2">The sequence shown here is derived from an EMBL/GenBank/DDBJ whole genome shotgun (WGS) entry which is preliminary data.</text>
</comment>